<proteinExistence type="predicted"/>
<organism evidence="1 2">
    <name type="scientific">Rhodobacter aestuarii</name>
    <dbReference type="NCBI Taxonomy" id="453582"/>
    <lineage>
        <taxon>Bacteria</taxon>
        <taxon>Pseudomonadati</taxon>
        <taxon>Pseudomonadota</taxon>
        <taxon>Alphaproteobacteria</taxon>
        <taxon>Rhodobacterales</taxon>
        <taxon>Rhodobacter group</taxon>
        <taxon>Rhodobacter</taxon>
    </lineage>
</organism>
<gene>
    <name evidence="1" type="ORF">SAMN05421580_101369</name>
</gene>
<accession>A0A1N7J5C8</accession>
<keyword evidence="2" id="KW-1185">Reference proteome</keyword>
<reference evidence="2" key="1">
    <citation type="submission" date="2017-01" db="EMBL/GenBank/DDBJ databases">
        <authorList>
            <person name="Varghese N."/>
            <person name="Submissions S."/>
        </authorList>
    </citation>
    <scope>NUCLEOTIDE SEQUENCE [LARGE SCALE GENOMIC DNA]</scope>
    <source>
        <strain evidence="2">DSM 19945</strain>
    </source>
</reference>
<evidence type="ECO:0000313" key="2">
    <source>
        <dbReference type="Proteomes" id="UP000186221"/>
    </source>
</evidence>
<dbReference type="AlphaFoldDB" id="A0A1N7J5C8"/>
<dbReference type="RefSeq" id="WP_076483320.1">
    <property type="nucleotide sequence ID" value="NZ_FTOG01000001.1"/>
</dbReference>
<dbReference type="OrthoDB" id="9997757at2"/>
<protein>
    <submittedName>
        <fullName evidence="1">Uncharacterized protein</fullName>
    </submittedName>
</protein>
<evidence type="ECO:0000313" key="1">
    <source>
        <dbReference type="EMBL" id="SIS44540.1"/>
    </source>
</evidence>
<name>A0A1N7J5C8_9RHOB</name>
<sequence length="121" mass="12706">MNKGIFMIVAALGMIVAGVVLGGQDWTPKEIDFSDMPKEPNAVECKQISSAYSREMDAITRAAAEALQAAPAPTAQARFVGAGDGFGNVSKAGGSGLGGLRMQLKKLERVEKYLTRECGGK</sequence>
<dbReference type="Proteomes" id="UP000186221">
    <property type="component" value="Unassembled WGS sequence"/>
</dbReference>
<dbReference type="EMBL" id="FTOG01000001">
    <property type="protein sequence ID" value="SIS44540.1"/>
    <property type="molecule type" value="Genomic_DNA"/>
</dbReference>